<evidence type="ECO:0000256" key="6">
    <source>
        <dbReference type="SAM" id="SignalP"/>
    </source>
</evidence>
<dbReference type="EMBL" id="JAEFBK010000011">
    <property type="protein sequence ID" value="KAG7551872.1"/>
    <property type="molecule type" value="Genomic_DNA"/>
</dbReference>
<evidence type="ECO:0000313" key="8">
    <source>
        <dbReference type="Proteomes" id="UP000694240"/>
    </source>
</evidence>
<dbReference type="InterPro" id="IPR010264">
    <property type="entry name" value="Self-incomp_S1"/>
</dbReference>
<evidence type="ECO:0000256" key="2">
    <source>
        <dbReference type="ARBA" id="ARBA00005581"/>
    </source>
</evidence>
<evidence type="ECO:0000256" key="3">
    <source>
        <dbReference type="ARBA" id="ARBA00022471"/>
    </source>
</evidence>
<accession>A0A8T1Z0P3</accession>
<keyword evidence="8" id="KW-1185">Reference proteome</keyword>
<comment type="subcellular location">
    <subcellularLocation>
        <location evidence="1">Secreted</location>
    </subcellularLocation>
</comment>
<evidence type="ECO:0000256" key="1">
    <source>
        <dbReference type="ARBA" id="ARBA00004613"/>
    </source>
</evidence>
<protein>
    <submittedName>
        <fullName evidence="7">Plant self-incompatibility S1</fullName>
    </submittedName>
</protein>
<dbReference type="AlphaFoldDB" id="A0A8T1Z0P3"/>
<sequence>MNYFLDFMVVIAMFFGLNEACRYNRIEIQNHLPPGTILQVHCRSKNPNGDVGVKQLKDAIVPIIMEFQDKSIDHKKKAWMCRLSYISKKYKLEYYYDIQVYRAATFRRCGQLRRWIAKKDGIYFTKNHDKPPGFVLSWMVRDPNNPPK</sequence>
<keyword evidence="4" id="KW-0964">Secreted</keyword>
<organism evidence="7 8">
    <name type="scientific">Arabidopsis thaliana x Arabidopsis arenosa</name>
    <dbReference type="NCBI Taxonomy" id="1240361"/>
    <lineage>
        <taxon>Eukaryota</taxon>
        <taxon>Viridiplantae</taxon>
        <taxon>Streptophyta</taxon>
        <taxon>Embryophyta</taxon>
        <taxon>Tracheophyta</taxon>
        <taxon>Spermatophyta</taxon>
        <taxon>Magnoliopsida</taxon>
        <taxon>eudicotyledons</taxon>
        <taxon>Gunneridae</taxon>
        <taxon>Pentapetalae</taxon>
        <taxon>rosids</taxon>
        <taxon>malvids</taxon>
        <taxon>Brassicales</taxon>
        <taxon>Brassicaceae</taxon>
        <taxon>Camelineae</taxon>
        <taxon>Arabidopsis</taxon>
    </lineage>
</organism>
<keyword evidence="3" id="KW-0713">Self-incompatibility</keyword>
<dbReference type="GO" id="GO:0005576">
    <property type="term" value="C:extracellular region"/>
    <property type="evidence" value="ECO:0007669"/>
    <property type="project" value="UniProtKB-SubCell"/>
</dbReference>
<feature type="chain" id="PRO_5036495183" evidence="6">
    <location>
        <begin position="21"/>
        <end position="148"/>
    </location>
</feature>
<comment type="similarity">
    <text evidence="2">Belongs to the plant self-incompatibility (S1) protein family.</text>
</comment>
<reference evidence="7 8" key="1">
    <citation type="submission" date="2020-12" db="EMBL/GenBank/DDBJ databases">
        <title>Concerted genomic and epigenomic changes stabilize Arabidopsis allopolyploids.</title>
        <authorList>
            <person name="Chen Z."/>
        </authorList>
    </citation>
    <scope>NUCLEOTIDE SEQUENCE [LARGE SCALE GENOMIC DNA]</scope>
    <source>
        <strain evidence="7">Allo738</strain>
        <tissue evidence="7">Leaf</tissue>
    </source>
</reference>
<gene>
    <name evidence="7" type="ORF">ISN45_Aa06g025030</name>
</gene>
<dbReference type="GO" id="GO:0060320">
    <property type="term" value="P:rejection of self pollen"/>
    <property type="evidence" value="ECO:0007669"/>
    <property type="project" value="UniProtKB-KW"/>
</dbReference>
<evidence type="ECO:0000256" key="4">
    <source>
        <dbReference type="ARBA" id="ARBA00022525"/>
    </source>
</evidence>
<dbReference type="Proteomes" id="UP000694240">
    <property type="component" value="Chromosome 11"/>
</dbReference>
<dbReference type="Pfam" id="PF05938">
    <property type="entry name" value="Self-incomp_S1"/>
    <property type="match status" value="1"/>
</dbReference>
<evidence type="ECO:0000256" key="5">
    <source>
        <dbReference type="ARBA" id="ARBA00022729"/>
    </source>
</evidence>
<keyword evidence="5 6" id="KW-0732">Signal</keyword>
<proteinExistence type="inferred from homology"/>
<evidence type="ECO:0000313" key="7">
    <source>
        <dbReference type="EMBL" id="KAG7551872.1"/>
    </source>
</evidence>
<feature type="signal peptide" evidence="6">
    <location>
        <begin position="1"/>
        <end position="20"/>
    </location>
</feature>
<name>A0A8T1Z0P3_9BRAS</name>
<comment type="caution">
    <text evidence="7">The sequence shown here is derived from an EMBL/GenBank/DDBJ whole genome shotgun (WGS) entry which is preliminary data.</text>
</comment>